<dbReference type="EC" id="2.7.11.1" evidence="4"/>
<evidence type="ECO:0000259" key="23">
    <source>
        <dbReference type="PROSITE" id="PS50011"/>
    </source>
</evidence>
<keyword evidence="6" id="KW-0723">Serine/threonine-protein kinase</keyword>
<keyword evidence="9 22" id="KW-0732">Signal</keyword>
<evidence type="ECO:0000256" key="4">
    <source>
        <dbReference type="ARBA" id="ARBA00012513"/>
    </source>
</evidence>
<reference evidence="24 25" key="1">
    <citation type="journal article" date="2017" name="Nature">
        <title>The Apostasia genome and the evolution of orchids.</title>
        <authorList>
            <person name="Zhang G.Q."/>
            <person name="Liu K.W."/>
            <person name="Li Z."/>
            <person name="Lohaus R."/>
            <person name="Hsiao Y.Y."/>
            <person name="Niu S.C."/>
            <person name="Wang J.Y."/>
            <person name="Lin Y.C."/>
            <person name="Xu Q."/>
            <person name="Chen L.J."/>
            <person name="Yoshida K."/>
            <person name="Fujiwara S."/>
            <person name="Wang Z.W."/>
            <person name="Zhang Y.Q."/>
            <person name="Mitsuda N."/>
            <person name="Wang M."/>
            <person name="Liu G.H."/>
            <person name="Pecoraro L."/>
            <person name="Huang H.X."/>
            <person name="Xiao X.J."/>
            <person name="Lin M."/>
            <person name="Wu X.Y."/>
            <person name="Wu W.L."/>
            <person name="Chen Y.Y."/>
            <person name="Chang S.B."/>
            <person name="Sakamoto S."/>
            <person name="Ohme-Takagi M."/>
            <person name="Yagi M."/>
            <person name="Zeng S.J."/>
            <person name="Shen C.Y."/>
            <person name="Yeh C.M."/>
            <person name="Luo Y.B."/>
            <person name="Tsai W.C."/>
            <person name="Van de Peer Y."/>
            <person name="Liu Z.J."/>
        </authorList>
    </citation>
    <scope>NUCLEOTIDE SEQUENCE [LARGE SCALE GENOMIC DNA]</scope>
    <source>
        <strain evidence="25">cv. Shenzhen</strain>
        <tissue evidence="24">Stem</tissue>
    </source>
</reference>
<dbReference type="InterPro" id="IPR017441">
    <property type="entry name" value="Protein_kinase_ATP_BS"/>
</dbReference>
<keyword evidence="5" id="KW-1003">Cell membrane</keyword>
<keyword evidence="15 21" id="KW-0472">Membrane</keyword>
<comment type="catalytic activity">
    <reaction evidence="18">
        <text>L-threonyl-[protein] + ATP = O-phospho-L-threonyl-[protein] + ADP + H(+)</text>
        <dbReference type="Rhea" id="RHEA:46608"/>
        <dbReference type="Rhea" id="RHEA-COMP:11060"/>
        <dbReference type="Rhea" id="RHEA-COMP:11605"/>
        <dbReference type="ChEBI" id="CHEBI:15378"/>
        <dbReference type="ChEBI" id="CHEBI:30013"/>
        <dbReference type="ChEBI" id="CHEBI:30616"/>
        <dbReference type="ChEBI" id="CHEBI:61977"/>
        <dbReference type="ChEBI" id="CHEBI:456216"/>
        <dbReference type="EC" id="2.7.11.1"/>
    </reaction>
</comment>
<sequence>MICELRASFFLLAAMHILAAADSPPPPRFTFNGFHGASLRLNGGSFVEPNGLLRLNNNTRQEVSHAFYPFPFLFRNSSSGDPLSFSTSFVFAIVPQYHDVSSHGLAFAVSPSSNLSAALPSQHLGLFNLTNNGEATNHILAVEIDTIQNIEFEDINDNHVGIDLNGLTSLASAPAAFAVDDSTELHNFQNLSLISGEPLRVWAEYDGKKMQLNVTLAPLHIPKPHLPLLSSKVNLSSIVLDEMYVGFSASTGAAAGSHYVLGWSFSSNGSAEELKLSDLPSLPPREEVDRGKKTKVLVIVIPISVILFLVIAAVGVALLIKQAKKFAEVMEDWEIEYRPHRFSYRDLYKATRGFCEANILGKGGFGDVYRGILPKSNVEIAVKRISHGSRQGMKEFIAEIASIGRLRHRNLVQLLGYCRRLGELLLVYDFMPNGSLDRYIFGRAEESLSWSQRFKIIKGIAASLLYLHEEWEKVVIHRDVKASNVLLDSKFDGKLGDFGLAKLYDRGCNPQTTRVVGTLGYLAPELSRSGKFTSSSDVFAFGAFLLEVACGKRPVELKTSGIEMVLVDWVLEFLMKGELLEARNRKFAGEFAREEVEMV</sequence>
<dbReference type="InterPro" id="IPR011009">
    <property type="entry name" value="Kinase-like_dom_sf"/>
</dbReference>
<evidence type="ECO:0000256" key="9">
    <source>
        <dbReference type="ARBA" id="ARBA00022729"/>
    </source>
</evidence>
<keyword evidence="8 21" id="KW-0812">Transmembrane</keyword>
<dbReference type="PROSITE" id="PS50011">
    <property type="entry name" value="PROTEIN_KINASE_DOM"/>
    <property type="match status" value="1"/>
</dbReference>
<evidence type="ECO:0000256" key="16">
    <source>
        <dbReference type="ARBA" id="ARBA00023170"/>
    </source>
</evidence>
<accession>A0A2I0B2A3</accession>
<proteinExistence type="inferred from homology"/>
<gene>
    <name evidence="24" type="primary">LECRK42</name>
    <name evidence="24" type="ORF">AXF42_Ash008757</name>
</gene>
<evidence type="ECO:0000256" key="8">
    <source>
        <dbReference type="ARBA" id="ARBA00022692"/>
    </source>
</evidence>
<dbReference type="AlphaFoldDB" id="A0A2I0B2A3"/>
<dbReference type="GO" id="GO:0106310">
    <property type="term" value="F:protein serine kinase activity"/>
    <property type="evidence" value="ECO:0007669"/>
    <property type="project" value="RHEA"/>
</dbReference>
<dbReference type="Pfam" id="PF00069">
    <property type="entry name" value="Pkinase"/>
    <property type="match status" value="1"/>
</dbReference>
<feature type="binding site" evidence="20">
    <location>
        <position position="383"/>
    </location>
    <ligand>
        <name>ATP</name>
        <dbReference type="ChEBI" id="CHEBI:30616"/>
    </ligand>
</feature>
<evidence type="ECO:0000256" key="1">
    <source>
        <dbReference type="ARBA" id="ARBA00004251"/>
    </source>
</evidence>
<dbReference type="InterPro" id="IPR013320">
    <property type="entry name" value="ConA-like_dom_sf"/>
</dbReference>
<evidence type="ECO:0000256" key="21">
    <source>
        <dbReference type="SAM" id="Phobius"/>
    </source>
</evidence>
<evidence type="ECO:0000256" key="13">
    <source>
        <dbReference type="ARBA" id="ARBA00022840"/>
    </source>
</evidence>
<evidence type="ECO:0000256" key="11">
    <source>
        <dbReference type="ARBA" id="ARBA00022741"/>
    </source>
</evidence>
<evidence type="ECO:0000256" key="14">
    <source>
        <dbReference type="ARBA" id="ARBA00022989"/>
    </source>
</evidence>
<dbReference type="PROSITE" id="PS00307">
    <property type="entry name" value="LECTIN_LEGUME_BETA"/>
    <property type="match status" value="1"/>
</dbReference>
<evidence type="ECO:0000256" key="12">
    <source>
        <dbReference type="ARBA" id="ARBA00022777"/>
    </source>
</evidence>
<dbReference type="GO" id="GO:0005524">
    <property type="term" value="F:ATP binding"/>
    <property type="evidence" value="ECO:0007669"/>
    <property type="project" value="UniProtKB-UniRule"/>
</dbReference>
<evidence type="ECO:0000256" key="15">
    <source>
        <dbReference type="ARBA" id="ARBA00023136"/>
    </source>
</evidence>
<evidence type="ECO:0000256" key="22">
    <source>
        <dbReference type="SAM" id="SignalP"/>
    </source>
</evidence>
<comment type="subcellular location">
    <subcellularLocation>
        <location evidence="1">Cell membrane</location>
        <topology evidence="1">Single-pass type I membrane protein</topology>
    </subcellularLocation>
</comment>
<dbReference type="InterPro" id="IPR001220">
    <property type="entry name" value="Legume_lectin_dom"/>
</dbReference>
<dbReference type="CDD" id="cd06899">
    <property type="entry name" value="lectin_legume_LecRK_Arcelin_ConA"/>
    <property type="match status" value="1"/>
</dbReference>
<evidence type="ECO:0000256" key="10">
    <source>
        <dbReference type="ARBA" id="ARBA00022734"/>
    </source>
</evidence>
<dbReference type="Gene3D" id="3.30.200.20">
    <property type="entry name" value="Phosphorylase Kinase, domain 1"/>
    <property type="match status" value="1"/>
</dbReference>
<dbReference type="Proteomes" id="UP000236161">
    <property type="component" value="Unassembled WGS sequence"/>
</dbReference>
<dbReference type="SUPFAM" id="SSF49899">
    <property type="entry name" value="Concanavalin A-like lectins/glucanases"/>
    <property type="match status" value="1"/>
</dbReference>
<comment type="similarity">
    <text evidence="3">In the C-terminal section; belongs to the protein kinase superfamily. Ser/Thr protein kinase family.</text>
</comment>
<keyword evidence="16 24" id="KW-0675">Receptor</keyword>
<evidence type="ECO:0000256" key="2">
    <source>
        <dbReference type="ARBA" id="ARBA00008536"/>
    </source>
</evidence>
<evidence type="ECO:0000313" key="24">
    <source>
        <dbReference type="EMBL" id="PKA61925.1"/>
    </source>
</evidence>
<keyword evidence="17" id="KW-0325">Glycoprotein</keyword>
<comment type="similarity">
    <text evidence="2">In the N-terminal section; belongs to the leguminous lectin family.</text>
</comment>
<keyword evidence="12 24" id="KW-0418">Kinase</keyword>
<name>A0A2I0B2A3_9ASPA</name>
<evidence type="ECO:0000313" key="25">
    <source>
        <dbReference type="Proteomes" id="UP000236161"/>
    </source>
</evidence>
<dbReference type="Gene3D" id="1.10.510.10">
    <property type="entry name" value="Transferase(Phosphotransferase) domain 1"/>
    <property type="match status" value="1"/>
</dbReference>
<keyword evidence="10 24" id="KW-0430">Lectin</keyword>
<feature type="transmembrane region" description="Helical" evidence="21">
    <location>
        <begin position="296"/>
        <end position="320"/>
    </location>
</feature>
<dbReference type="InterPro" id="IPR008271">
    <property type="entry name" value="Ser/Thr_kinase_AS"/>
</dbReference>
<keyword evidence="25" id="KW-1185">Reference proteome</keyword>
<dbReference type="PROSITE" id="PS00107">
    <property type="entry name" value="PROTEIN_KINASE_ATP"/>
    <property type="match status" value="1"/>
</dbReference>
<evidence type="ECO:0000256" key="7">
    <source>
        <dbReference type="ARBA" id="ARBA00022679"/>
    </source>
</evidence>
<dbReference type="Pfam" id="PF00139">
    <property type="entry name" value="Lectin_legB"/>
    <property type="match status" value="1"/>
</dbReference>
<evidence type="ECO:0000256" key="3">
    <source>
        <dbReference type="ARBA" id="ARBA00010217"/>
    </source>
</evidence>
<dbReference type="GO" id="GO:0005886">
    <property type="term" value="C:plasma membrane"/>
    <property type="evidence" value="ECO:0007669"/>
    <property type="project" value="UniProtKB-SubCell"/>
</dbReference>
<keyword evidence="11 20" id="KW-0547">Nucleotide-binding</keyword>
<feature type="chain" id="PRO_5014159630" description="non-specific serine/threonine protein kinase" evidence="22">
    <location>
        <begin position="22"/>
        <end position="599"/>
    </location>
</feature>
<dbReference type="SMART" id="SM00220">
    <property type="entry name" value="S_TKc"/>
    <property type="match status" value="1"/>
</dbReference>
<dbReference type="PROSITE" id="PS00108">
    <property type="entry name" value="PROTEIN_KINASE_ST"/>
    <property type="match status" value="1"/>
</dbReference>
<evidence type="ECO:0000256" key="20">
    <source>
        <dbReference type="PROSITE-ProRule" id="PRU10141"/>
    </source>
</evidence>
<keyword evidence="7 24" id="KW-0808">Transferase</keyword>
<feature type="signal peptide" evidence="22">
    <location>
        <begin position="1"/>
        <end position="21"/>
    </location>
</feature>
<dbReference type="EMBL" id="KZ451923">
    <property type="protein sequence ID" value="PKA61925.1"/>
    <property type="molecule type" value="Genomic_DNA"/>
</dbReference>
<dbReference type="Gene3D" id="2.60.120.200">
    <property type="match status" value="1"/>
</dbReference>
<dbReference type="STRING" id="1088818.A0A2I0B2A3"/>
<evidence type="ECO:0000256" key="18">
    <source>
        <dbReference type="ARBA" id="ARBA00047899"/>
    </source>
</evidence>
<evidence type="ECO:0000256" key="17">
    <source>
        <dbReference type="ARBA" id="ARBA00023180"/>
    </source>
</evidence>
<dbReference type="FunFam" id="1.10.510.10:FF:000108">
    <property type="entry name" value="L-type lectin-domain containing receptor kinase S.4"/>
    <property type="match status" value="1"/>
</dbReference>
<dbReference type="GO" id="GO:0004674">
    <property type="term" value="F:protein serine/threonine kinase activity"/>
    <property type="evidence" value="ECO:0007669"/>
    <property type="project" value="UniProtKB-KW"/>
</dbReference>
<dbReference type="PANTHER" id="PTHR27007">
    <property type="match status" value="1"/>
</dbReference>
<dbReference type="OrthoDB" id="543442at2759"/>
<evidence type="ECO:0000256" key="19">
    <source>
        <dbReference type="ARBA" id="ARBA00048679"/>
    </source>
</evidence>
<dbReference type="InterPro" id="IPR000719">
    <property type="entry name" value="Prot_kinase_dom"/>
</dbReference>
<feature type="domain" description="Protein kinase" evidence="23">
    <location>
        <begin position="354"/>
        <end position="599"/>
    </location>
</feature>
<comment type="catalytic activity">
    <reaction evidence="19">
        <text>L-seryl-[protein] + ATP = O-phospho-L-seryl-[protein] + ADP + H(+)</text>
        <dbReference type="Rhea" id="RHEA:17989"/>
        <dbReference type="Rhea" id="RHEA-COMP:9863"/>
        <dbReference type="Rhea" id="RHEA-COMP:11604"/>
        <dbReference type="ChEBI" id="CHEBI:15378"/>
        <dbReference type="ChEBI" id="CHEBI:29999"/>
        <dbReference type="ChEBI" id="CHEBI:30616"/>
        <dbReference type="ChEBI" id="CHEBI:83421"/>
        <dbReference type="ChEBI" id="CHEBI:456216"/>
        <dbReference type="EC" id="2.7.11.1"/>
    </reaction>
</comment>
<dbReference type="InterPro" id="IPR050528">
    <property type="entry name" value="L-type_Lectin-RKs"/>
</dbReference>
<dbReference type="FunFam" id="2.60.120.200:FF:000051">
    <property type="entry name" value="L-type lectin-domain containing receptor kinase V.9"/>
    <property type="match status" value="1"/>
</dbReference>
<organism evidence="24 25">
    <name type="scientific">Apostasia shenzhenica</name>
    <dbReference type="NCBI Taxonomy" id="1088818"/>
    <lineage>
        <taxon>Eukaryota</taxon>
        <taxon>Viridiplantae</taxon>
        <taxon>Streptophyta</taxon>
        <taxon>Embryophyta</taxon>
        <taxon>Tracheophyta</taxon>
        <taxon>Spermatophyta</taxon>
        <taxon>Magnoliopsida</taxon>
        <taxon>Liliopsida</taxon>
        <taxon>Asparagales</taxon>
        <taxon>Orchidaceae</taxon>
        <taxon>Apostasioideae</taxon>
        <taxon>Apostasia</taxon>
    </lineage>
</organism>
<keyword evidence="13 20" id="KW-0067">ATP-binding</keyword>
<protein>
    <recommendedName>
        <fullName evidence="4">non-specific serine/threonine protein kinase</fullName>
        <ecNumber evidence="4">2.7.11.1</ecNumber>
    </recommendedName>
</protein>
<dbReference type="GO" id="GO:0030246">
    <property type="term" value="F:carbohydrate binding"/>
    <property type="evidence" value="ECO:0007669"/>
    <property type="project" value="UniProtKB-KW"/>
</dbReference>
<dbReference type="SUPFAM" id="SSF56112">
    <property type="entry name" value="Protein kinase-like (PK-like)"/>
    <property type="match status" value="1"/>
</dbReference>
<evidence type="ECO:0000256" key="5">
    <source>
        <dbReference type="ARBA" id="ARBA00022475"/>
    </source>
</evidence>
<evidence type="ECO:0000256" key="6">
    <source>
        <dbReference type="ARBA" id="ARBA00022527"/>
    </source>
</evidence>
<dbReference type="FunFam" id="3.30.200.20:FF:000112">
    <property type="entry name" value="Lectin-domain containing receptor kinase A4.3"/>
    <property type="match status" value="1"/>
</dbReference>
<keyword evidence="14 21" id="KW-1133">Transmembrane helix</keyword>
<dbReference type="InterPro" id="IPR019825">
    <property type="entry name" value="Lectin_legB_Mn/Ca_BS"/>
</dbReference>